<evidence type="ECO:0000256" key="1">
    <source>
        <dbReference type="ARBA" id="ARBA00022801"/>
    </source>
</evidence>
<keyword evidence="8" id="KW-1185">Reference proteome</keyword>
<evidence type="ECO:0000313" key="7">
    <source>
        <dbReference type="EMBL" id="SOD67516.1"/>
    </source>
</evidence>
<dbReference type="InterPro" id="IPR002641">
    <property type="entry name" value="PNPLA_dom"/>
</dbReference>
<evidence type="ECO:0000256" key="2">
    <source>
        <dbReference type="ARBA" id="ARBA00022963"/>
    </source>
</evidence>
<evidence type="ECO:0000256" key="4">
    <source>
        <dbReference type="PROSITE-ProRule" id="PRU01161"/>
    </source>
</evidence>
<reference evidence="7 8" key="1">
    <citation type="submission" date="2017-09" db="EMBL/GenBank/DDBJ databases">
        <authorList>
            <person name="Ehlers B."/>
            <person name="Leendertz F.H."/>
        </authorList>
    </citation>
    <scope>NUCLEOTIDE SEQUENCE [LARGE SCALE GENOMIC DNA]</scope>
    <source>
        <strain evidence="7 8">DSM 16848</strain>
    </source>
</reference>
<accession>A0A286E9E1</accession>
<sequence length="440" mass="49148">MMLKKITTWFALMILSACSLVQFQPTQTLDHIDKTQGYRFENAVSGSLKDDTLIVMMFSGGGTRAAALGYGVLETLQQHPIHINGQKTDLVQAADVVYGVSGGSVLAAYYALHGAETIPRFEQKFLKQNFQHLITKQALSFANMPRLASAQFGRSDLLQEQLENTLFGNTTFGDLAKNRANRPFAVISATDMALGNRIDFIQENFDVLCLNLSDLKIARAVAASSAVPFVFSPIVLNNHGGNCAYTLPPKLNQSHQSYADKSLKNRIDLYNDSQNRPYIHLLDGGLTDNLGMRGVLDLTDSALGQEVIQRLQENRFKRLIFINVNAQNQVDNTISHTANVPQFGDVMSAIINIPIDQNSQESLKRMDAFTQAWRKQNPNIPIHFISVNLLDLPQGDLRRKALNLPTSFYLPHSDVNILKQSARILLKQNQEFDKLLREMK</sequence>
<dbReference type="RefSeq" id="WP_224446334.1">
    <property type="nucleotide sequence ID" value="NZ_CP083931.1"/>
</dbReference>
<organism evidence="7 8">
    <name type="scientific">Alysiella filiformis DSM 16848</name>
    <dbReference type="NCBI Taxonomy" id="1120981"/>
    <lineage>
        <taxon>Bacteria</taxon>
        <taxon>Pseudomonadati</taxon>
        <taxon>Pseudomonadota</taxon>
        <taxon>Betaproteobacteria</taxon>
        <taxon>Neisseriales</taxon>
        <taxon>Neisseriaceae</taxon>
        <taxon>Alysiella</taxon>
    </lineage>
</organism>
<dbReference type="SUPFAM" id="SSF52151">
    <property type="entry name" value="FabD/lysophospholipase-like"/>
    <property type="match status" value="1"/>
</dbReference>
<proteinExistence type="predicted"/>
<dbReference type="InterPro" id="IPR016035">
    <property type="entry name" value="Acyl_Trfase/lysoPLipase"/>
</dbReference>
<feature type="chain" id="PRO_5012718836" evidence="5">
    <location>
        <begin position="24"/>
        <end position="440"/>
    </location>
</feature>
<dbReference type="PANTHER" id="PTHR14226:SF78">
    <property type="entry name" value="SLR0060 PROTEIN"/>
    <property type="match status" value="1"/>
</dbReference>
<evidence type="ECO:0000256" key="3">
    <source>
        <dbReference type="ARBA" id="ARBA00023098"/>
    </source>
</evidence>
<keyword evidence="3 4" id="KW-0443">Lipid metabolism</keyword>
<evidence type="ECO:0000259" key="6">
    <source>
        <dbReference type="PROSITE" id="PS51635"/>
    </source>
</evidence>
<gene>
    <name evidence="7" type="ORF">SAMN02746062_00932</name>
</gene>
<feature type="active site" description="Nucleophile" evidence="4">
    <location>
        <position position="101"/>
    </location>
</feature>
<dbReference type="Pfam" id="PF01734">
    <property type="entry name" value="Patatin"/>
    <property type="match status" value="1"/>
</dbReference>
<dbReference type="PROSITE" id="PS51635">
    <property type="entry name" value="PNPLA"/>
    <property type="match status" value="1"/>
</dbReference>
<dbReference type="Proteomes" id="UP000219669">
    <property type="component" value="Unassembled WGS sequence"/>
</dbReference>
<evidence type="ECO:0000256" key="5">
    <source>
        <dbReference type="SAM" id="SignalP"/>
    </source>
</evidence>
<keyword evidence="1 4" id="KW-0378">Hydrolase</keyword>
<dbReference type="EMBL" id="OCNF01000006">
    <property type="protein sequence ID" value="SOD67516.1"/>
    <property type="molecule type" value="Genomic_DNA"/>
</dbReference>
<feature type="short sequence motif" description="GXSXG" evidence="4">
    <location>
        <begin position="99"/>
        <end position="103"/>
    </location>
</feature>
<feature type="active site" description="Proton acceptor" evidence="4">
    <location>
        <position position="260"/>
    </location>
</feature>
<dbReference type="AlphaFoldDB" id="A0A286E9E1"/>
<dbReference type="GO" id="GO:0016042">
    <property type="term" value="P:lipid catabolic process"/>
    <property type="evidence" value="ECO:0007669"/>
    <property type="project" value="UniProtKB-UniRule"/>
</dbReference>
<comment type="caution">
    <text evidence="4">Lacks conserved residue(s) required for the propagation of feature annotation.</text>
</comment>
<name>A0A286E9E1_9NEIS</name>
<protein>
    <submittedName>
        <fullName evidence="7">NTE family protein</fullName>
    </submittedName>
</protein>
<dbReference type="PANTHER" id="PTHR14226">
    <property type="entry name" value="NEUROPATHY TARGET ESTERASE/SWISS CHEESE D.MELANOGASTER"/>
    <property type="match status" value="1"/>
</dbReference>
<feature type="domain" description="PNPLA" evidence="6">
    <location>
        <begin position="56"/>
        <end position="273"/>
    </location>
</feature>
<keyword evidence="5" id="KW-0732">Signal</keyword>
<dbReference type="PROSITE" id="PS51257">
    <property type="entry name" value="PROKAR_LIPOPROTEIN"/>
    <property type="match status" value="1"/>
</dbReference>
<dbReference type="Gene3D" id="3.40.1090.10">
    <property type="entry name" value="Cytosolic phospholipase A2 catalytic domain"/>
    <property type="match status" value="1"/>
</dbReference>
<feature type="signal peptide" evidence="5">
    <location>
        <begin position="1"/>
        <end position="23"/>
    </location>
</feature>
<keyword evidence="2 4" id="KW-0442">Lipid degradation</keyword>
<dbReference type="InterPro" id="IPR050301">
    <property type="entry name" value="NTE"/>
</dbReference>
<dbReference type="GO" id="GO:0016787">
    <property type="term" value="F:hydrolase activity"/>
    <property type="evidence" value="ECO:0007669"/>
    <property type="project" value="UniProtKB-UniRule"/>
</dbReference>
<evidence type="ECO:0000313" key="8">
    <source>
        <dbReference type="Proteomes" id="UP000219669"/>
    </source>
</evidence>